<evidence type="ECO:0000256" key="1">
    <source>
        <dbReference type="SAM" id="MobiDB-lite"/>
    </source>
</evidence>
<organism evidence="3 4">
    <name type="scientific">Aspergillus ruber (strain CBS 135680)</name>
    <dbReference type="NCBI Taxonomy" id="1388766"/>
    <lineage>
        <taxon>Eukaryota</taxon>
        <taxon>Fungi</taxon>
        <taxon>Dikarya</taxon>
        <taxon>Ascomycota</taxon>
        <taxon>Pezizomycotina</taxon>
        <taxon>Eurotiomycetes</taxon>
        <taxon>Eurotiomycetidae</taxon>
        <taxon>Eurotiales</taxon>
        <taxon>Aspergillaceae</taxon>
        <taxon>Aspergillus</taxon>
        <taxon>Aspergillus subgen. Aspergillus</taxon>
    </lineage>
</organism>
<proteinExistence type="predicted"/>
<dbReference type="GeneID" id="63694987"/>
<gene>
    <name evidence="3" type="ORF">EURHEDRAFT_398675</name>
</gene>
<accession>A0A017SSD4</accession>
<name>A0A017SSD4_ASPRC</name>
<feature type="compositionally biased region" description="Low complexity" evidence="1">
    <location>
        <begin position="49"/>
        <end position="66"/>
    </location>
</feature>
<evidence type="ECO:0000313" key="4">
    <source>
        <dbReference type="Proteomes" id="UP000019804"/>
    </source>
</evidence>
<evidence type="ECO:0000256" key="2">
    <source>
        <dbReference type="SAM" id="Phobius"/>
    </source>
</evidence>
<feature type="compositionally biased region" description="Basic residues" evidence="1">
    <location>
        <begin position="17"/>
        <end position="30"/>
    </location>
</feature>
<keyword evidence="2" id="KW-0472">Membrane</keyword>
<reference evidence="4" key="1">
    <citation type="journal article" date="2014" name="Nat. Commun.">
        <title>Genomic adaptations of the halophilic Dead Sea filamentous fungus Eurotium rubrum.</title>
        <authorList>
            <person name="Kis-Papo T."/>
            <person name="Weig A.R."/>
            <person name="Riley R."/>
            <person name="Persoh D."/>
            <person name="Salamov A."/>
            <person name="Sun H."/>
            <person name="Lipzen A."/>
            <person name="Wasser S.P."/>
            <person name="Rambold G."/>
            <person name="Grigoriev I.V."/>
            <person name="Nevo E."/>
        </authorList>
    </citation>
    <scope>NUCLEOTIDE SEQUENCE [LARGE SCALE GENOMIC DNA]</scope>
    <source>
        <strain evidence="4">CBS 135680</strain>
    </source>
</reference>
<feature type="compositionally biased region" description="Low complexity" evidence="1">
    <location>
        <begin position="1"/>
        <end position="16"/>
    </location>
</feature>
<dbReference type="AlphaFoldDB" id="A0A017SSD4"/>
<keyword evidence="2" id="KW-0812">Transmembrane</keyword>
<sequence length="184" mass="20702">MVWFDNRSNVSSNSNSRSHRRRSPSHRSHSRSNSNSNYNYKQPAHSMPSNYNNYNYGSDSNVNGSSAAPGRKSPSTSVYSGTTATSSSTRRRAKPRKGFVKRVVRTVRQVLQDIHDYAREFPYRTFFMVIVPLIATGVLQKLLGFIGVKLPKRIFGRLAKPPSFDGLKAHVIALIRVAKWAVKS</sequence>
<dbReference type="RefSeq" id="XP_040643177.1">
    <property type="nucleotide sequence ID" value="XM_040779863.1"/>
</dbReference>
<keyword evidence="2" id="KW-1133">Transmembrane helix</keyword>
<feature type="region of interest" description="Disordered" evidence="1">
    <location>
        <begin position="1"/>
        <end position="97"/>
    </location>
</feature>
<dbReference type="EMBL" id="KK088411">
    <property type="protein sequence ID" value="EYE99489.1"/>
    <property type="molecule type" value="Genomic_DNA"/>
</dbReference>
<dbReference type="OrthoDB" id="5398396at2759"/>
<keyword evidence="4" id="KW-1185">Reference proteome</keyword>
<dbReference type="HOGENOM" id="CLU_073109_2_0_1"/>
<feature type="compositionally biased region" description="Low complexity" evidence="1">
    <location>
        <begin position="75"/>
        <end position="88"/>
    </location>
</feature>
<evidence type="ECO:0000313" key="3">
    <source>
        <dbReference type="EMBL" id="EYE99489.1"/>
    </source>
</evidence>
<protein>
    <submittedName>
        <fullName evidence="3">Uncharacterized protein</fullName>
    </submittedName>
</protein>
<dbReference type="Proteomes" id="UP000019804">
    <property type="component" value="Unassembled WGS sequence"/>
</dbReference>
<feature type="transmembrane region" description="Helical" evidence="2">
    <location>
        <begin position="126"/>
        <end position="148"/>
    </location>
</feature>